<accession>A0ABM8ZXB3</accession>
<comment type="caution">
    <text evidence="1">The sequence shown here is derived from an EMBL/GenBank/DDBJ whole genome shotgun (WGS) entry which is preliminary data.</text>
</comment>
<organism evidence="1 2">
    <name type="scientific">Vibrio stylophorae</name>
    <dbReference type="NCBI Taxonomy" id="659351"/>
    <lineage>
        <taxon>Bacteria</taxon>
        <taxon>Pseudomonadati</taxon>
        <taxon>Pseudomonadota</taxon>
        <taxon>Gammaproteobacteria</taxon>
        <taxon>Vibrionales</taxon>
        <taxon>Vibrionaceae</taxon>
        <taxon>Vibrio</taxon>
    </lineage>
</organism>
<evidence type="ECO:0000313" key="2">
    <source>
        <dbReference type="Proteomes" id="UP000838672"/>
    </source>
</evidence>
<proteinExistence type="predicted"/>
<keyword evidence="2" id="KW-1185">Reference proteome</keyword>
<evidence type="ECO:0000313" key="1">
    <source>
        <dbReference type="EMBL" id="CAH0535346.1"/>
    </source>
</evidence>
<reference evidence="1" key="1">
    <citation type="submission" date="2021-11" db="EMBL/GenBank/DDBJ databases">
        <authorList>
            <person name="Rodrigo-Torres L."/>
            <person name="Arahal R. D."/>
            <person name="Lucena T."/>
        </authorList>
    </citation>
    <scope>NUCLEOTIDE SEQUENCE</scope>
    <source>
        <strain evidence="1">CECT 7929</strain>
    </source>
</reference>
<protein>
    <submittedName>
        <fullName evidence="1">Uncharacterized protein</fullName>
    </submittedName>
</protein>
<sequence>MHNTVYNMWNKAKVVSVQSVKEKMNVEVLTKSEEILNTIHERLPSYERAYTNPEPRYRGGQVTHNDIDRGLDNLLAEVRVFTEVVLCHIHSSVLLDPLLLREPSIYQHCATMKKKLREWLLRECGIRLNHNNAGKYWMDDDSLIYQLCVEDKFEFSADLMLPYLELSDMSTRVDITNRILNNIQSRRGDRYEYNYIEWPKADQSKLSRASKILESLRQLDSILKLFHAAKINDVKYDSSKDVFAEIQQLAPIQDT</sequence>
<dbReference type="Proteomes" id="UP000838672">
    <property type="component" value="Unassembled WGS sequence"/>
</dbReference>
<name>A0ABM8ZXB3_9VIBR</name>
<gene>
    <name evidence="1" type="ORF">VST7929_02938</name>
</gene>
<dbReference type="EMBL" id="CAKLDI010000002">
    <property type="protein sequence ID" value="CAH0535346.1"/>
    <property type="molecule type" value="Genomic_DNA"/>
</dbReference>